<organism evidence="3 4">
    <name type="scientific">Plantactinospora solaniradicis</name>
    <dbReference type="NCBI Taxonomy" id="1723736"/>
    <lineage>
        <taxon>Bacteria</taxon>
        <taxon>Bacillati</taxon>
        <taxon>Actinomycetota</taxon>
        <taxon>Actinomycetes</taxon>
        <taxon>Micromonosporales</taxon>
        <taxon>Micromonosporaceae</taxon>
        <taxon>Plantactinospora</taxon>
    </lineage>
</organism>
<evidence type="ECO:0000313" key="3">
    <source>
        <dbReference type="EMBL" id="MFC6020607.1"/>
    </source>
</evidence>
<keyword evidence="4" id="KW-1185">Reference proteome</keyword>
<keyword evidence="1" id="KW-0812">Transmembrane</keyword>
<dbReference type="EMBL" id="JBHSPR010000032">
    <property type="protein sequence ID" value="MFC6020607.1"/>
    <property type="molecule type" value="Genomic_DNA"/>
</dbReference>
<protein>
    <recommendedName>
        <fullName evidence="2">NACHT N-terminal Helical domain-containing protein</fullName>
    </recommendedName>
</protein>
<feature type="transmembrane region" description="Helical" evidence="1">
    <location>
        <begin position="28"/>
        <end position="47"/>
    </location>
</feature>
<comment type="caution">
    <text evidence="3">The sequence shown here is derived from an EMBL/GenBank/DDBJ whole genome shotgun (WGS) entry which is preliminary data.</text>
</comment>
<sequence length="72" mass="7657">MPRTLSYADAARMLGGDRSRVVSALDTLAGGALLGTAVPVPAVLALFDAKAEFVRLSPRSRMRAVRSVRRST</sequence>
<keyword evidence="1" id="KW-0472">Membrane</keyword>
<dbReference type="Proteomes" id="UP001596203">
    <property type="component" value="Unassembled WGS sequence"/>
</dbReference>
<dbReference type="InterPro" id="IPR054567">
    <property type="entry name" value="NNH7"/>
</dbReference>
<reference evidence="4" key="1">
    <citation type="journal article" date="2019" name="Int. J. Syst. Evol. Microbiol.">
        <title>The Global Catalogue of Microorganisms (GCM) 10K type strain sequencing project: providing services to taxonomists for standard genome sequencing and annotation.</title>
        <authorList>
            <consortium name="The Broad Institute Genomics Platform"/>
            <consortium name="The Broad Institute Genome Sequencing Center for Infectious Disease"/>
            <person name="Wu L."/>
            <person name="Ma J."/>
        </authorList>
    </citation>
    <scope>NUCLEOTIDE SEQUENCE [LARGE SCALE GENOMIC DNA]</scope>
    <source>
        <strain evidence="4">ZS-35-S2</strain>
    </source>
</reference>
<evidence type="ECO:0000259" key="2">
    <source>
        <dbReference type="Pfam" id="PF22738"/>
    </source>
</evidence>
<name>A0ABW1KHM1_9ACTN</name>
<accession>A0ABW1KHM1</accession>
<gene>
    <name evidence="3" type="ORF">ACFP2T_31095</name>
</gene>
<proteinExistence type="predicted"/>
<evidence type="ECO:0000256" key="1">
    <source>
        <dbReference type="SAM" id="Phobius"/>
    </source>
</evidence>
<dbReference type="Pfam" id="PF22738">
    <property type="entry name" value="NNH7"/>
    <property type="match status" value="1"/>
</dbReference>
<dbReference type="RefSeq" id="WP_377427987.1">
    <property type="nucleotide sequence ID" value="NZ_JBHSPR010000032.1"/>
</dbReference>
<evidence type="ECO:0000313" key="4">
    <source>
        <dbReference type="Proteomes" id="UP001596203"/>
    </source>
</evidence>
<feature type="domain" description="NACHT N-terminal Helical" evidence="2">
    <location>
        <begin position="2"/>
        <end position="60"/>
    </location>
</feature>
<keyword evidence="1" id="KW-1133">Transmembrane helix</keyword>